<gene>
    <name evidence="3" type="ORF">ACFS27_06305</name>
</gene>
<dbReference type="InterPro" id="IPR051531">
    <property type="entry name" value="N-acetyltransferase"/>
</dbReference>
<dbReference type="InterPro" id="IPR000182">
    <property type="entry name" value="GNAT_dom"/>
</dbReference>
<dbReference type="GO" id="GO:0016746">
    <property type="term" value="F:acyltransferase activity"/>
    <property type="evidence" value="ECO:0007669"/>
    <property type="project" value="UniProtKB-KW"/>
</dbReference>
<dbReference type="Proteomes" id="UP001597479">
    <property type="component" value="Unassembled WGS sequence"/>
</dbReference>
<keyword evidence="3" id="KW-0012">Acyltransferase</keyword>
<sequence length="208" mass="22595">MPSSVPVPRPAPAGSPPPTAAPSLASRADPTWPVTTDRLTLRPVVPGDAEAFLAWRSRADVVRYMYLPAWDLPTAVLKLRTWSNAPFEQPGDVLVLAVELDGDVVGETLLKWAAGPRQVEIGYALHPDVAGQGLATEAAGATLRLAFAAYGFHRVFARIDEENTASVRVAERLGMRNEARLVENDLRDGVWSTEVVYAILDHEHTPRA</sequence>
<evidence type="ECO:0000313" key="4">
    <source>
        <dbReference type="Proteomes" id="UP001597479"/>
    </source>
</evidence>
<accession>A0ABW5VQA4</accession>
<dbReference type="RefSeq" id="WP_377181071.1">
    <property type="nucleotide sequence ID" value="NZ_JBHUOG010000001.1"/>
</dbReference>
<reference evidence="4" key="1">
    <citation type="journal article" date="2019" name="Int. J. Syst. Evol. Microbiol.">
        <title>The Global Catalogue of Microorganisms (GCM) 10K type strain sequencing project: providing services to taxonomists for standard genome sequencing and annotation.</title>
        <authorList>
            <consortium name="The Broad Institute Genomics Platform"/>
            <consortium name="The Broad Institute Genome Sequencing Center for Infectious Disease"/>
            <person name="Wu L."/>
            <person name="Ma J."/>
        </authorList>
    </citation>
    <scope>NUCLEOTIDE SEQUENCE [LARGE SCALE GENOMIC DNA]</scope>
    <source>
        <strain evidence="4">CCM 7044</strain>
    </source>
</reference>
<dbReference type="Pfam" id="PF13302">
    <property type="entry name" value="Acetyltransf_3"/>
    <property type="match status" value="1"/>
</dbReference>
<dbReference type="Gene3D" id="3.40.630.30">
    <property type="match status" value="1"/>
</dbReference>
<proteinExistence type="predicted"/>
<evidence type="ECO:0000259" key="2">
    <source>
        <dbReference type="PROSITE" id="PS51186"/>
    </source>
</evidence>
<evidence type="ECO:0000313" key="3">
    <source>
        <dbReference type="EMBL" id="MFD2793154.1"/>
    </source>
</evidence>
<feature type="compositionally biased region" description="Pro residues" evidence="1">
    <location>
        <begin position="1"/>
        <end position="20"/>
    </location>
</feature>
<organism evidence="3 4">
    <name type="scientific">Promicromonospora vindobonensis</name>
    <dbReference type="NCBI Taxonomy" id="195748"/>
    <lineage>
        <taxon>Bacteria</taxon>
        <taxon>Bacillati</taxon>
        <taxon>Actinomycetota</taxon>
        <taxon>Actinomycetes</taxon>
        <taxon>Micrococcales</taxon>
        <taxon>Promicromonosporaceae</taxon>
        <taxon>Promicromonospora</taxon>
    </lineage>
</organism>
<comment type="caution">
    <text evidence="3">The sequence shown here is derived from an EMBL/GenBank/DDBJ whole genome shotgun (WGS) entry which is preliminary data.</text>
</comment>
<keyword evidence="4" id="KW-1185">Reference proteome</keyword>
<name>A0ABW5VQA4_9MICO</name>
<evidence type="ECO:0000256" key="1">
    <source>
        <dbReference type="SAM" id="MobiDB-lite"/>
    </source>
</evidence>
<protein>
    <submittedName>
        <fullName evidence="3">GNAT family N-acetyltransferase</fullName>
        <ecNumber evidence="3">2.3.-.-</ecNumber>
    </submittedName>
</protein>
<dbReference type="PANTHER" id="PTHR43792:SF1">
    <property type="entry name" value="N-ACETYLTRANSFERASE DOMAIN-CONTAINING PROTEIN"/>
    <property type="match status" value="1"/>
</dbReference>
<dbReference type="SUPFAM" id="SSF55729">
    <property type="entry name" value="Acyl-CoA N-acyltransferases (Nat)"/>
    <property type="match status" value="1"/>
</dbReference>
<feature type="domain" description="N-acetyltransferase" evidence="2">
    <location>
        <begin position="39"/>
        <end position="203"/>
    </location>
</feature>
<dbReference type="PANTHER" id="PTHR43792">
    <property type="entry name" value="GNAT FAMILY, PUTATIVE (AFU_ORTHOLOGUE AFUA_3G00765)-RELATED-RELATED"/>
    <property type="match status" value="1"/>
</dbReference>
<dbReference type="PROSITE" id="PS51186">
    <property type="entry name" value="GNAT"/>
    <property type="match status" value="1"/>
</dbReference>
<keyword evidence="3" id="KW-0808">Transferase</keyword>
<dbReference type="EMBL" id="JBHUOG010000001">
    <property type="protein sequence ID" value="MFD2793154.1"/>
    <property type="molecule type" value="Genomic_DNA"/>
</dbReference>
<dbReference type="EC" id="2.3.-.-" evidence="3"/>
<dbReference type="InterPro" id="IPR016181">
    <property type="entry name" value="Acyl_CoA_acyltransferase"/>
</dbReference>
<feature type="region of interest" description="Disordered" evidence="1">
    <location>
        <begin position="1"/>
        <end position="32"/>
    </location>
</feature>